<comment type="caution">
    <text evidence="1">The sequence shown here is derived from an EMBL/GenBank/DDBJ whole genome shotgun (WGS) entry which is preliminary data.</text>
</comment>
<accession>A0A419SEI8</accession>
<dbReference type="Pfam" id="PF19651">
    <property type="entry name" value="DUF6154"/>
    <property type="match status" value="1"/>
</dbReference>
<protein>
    <recommendedName>
        <fullName evidence="3">Cytosolic protein</fullName>
    </recommendedName>
</protein>
<keyword evidence="2" id="KW-1185">Reference proteome</keyword>
<evidence type="ECO:0000313" key="1">
    <source>
        <dbReference type="EMBL" id="RKD21732.1"/>
    </source>
</evidence>
<gene>
    <name evidence="1" type="ORF">BEP19_13980</name>
</gene>
<dbReference type="RefSeq" id="WP_120190847.1">
    <property type="nucleotide sequence ID" value="NZ_MCHY01000011.1"/>
</dbReference>
<sequence>MKFIDDLYNLYRDHLTGDEEDAIAIVLGVLQDQDEEDLLNLIKQMNEGEVFQMLSMFLVEMMRRKMATEGVGNTTLDTPPNTYH</sequence>
<dbReference type="EMBL" id="MCHY01000011">
    <property type="protein sequence ID" value="RKD21732.1"/>
    <property type="molecule type" value="Genomic_DNA"/>
</dbReference>
<evidence type="ECO:0008006" key="3">
    <source>
        <dbReference type="Google" id="ProtNLM"/>
    </source>
</evidence>
<name>A0A419SEI8_9BACL</name>
<dbReference type="OrthoDB" id="2381948at2"/>
<dbReference type="AlphaFoldDB" id="A0A419SEI8"/>
<evidence type="ECO:0000313" key="2">
    <source>
        <dbReference type="Proteomes" id="UP000284219"/>
    </source>
</evidence>
<proteinExistence type="predicted"/>
<organism evidence="1 2">
    <name type="scientific">Ammoniphilus oxalaticus</name>
    <dbReference type="NCBI Taxonomy" id="66863"/>
    <lineage>
        <taxon>Bacteria</taxon>
        <taxon>Bacillati</taxon>
        <taxon>Bacillota</taxon>
        <taxon>Bacilli</taxon>
        <taxon>Bacillales</taxon>
        <taxon>Paenibacillaceae</taxon>
        <taxon>Aneurinibacillus group</taxon>
        <taxon>Ammoniphilus</taxon>
    </lineage>
</organism>
<reference evidence="1 2" key="1">
    <citation type="submission" date="2016-08" db="EMBL/GenBank/DDBJ databases">
        <title>Novel Firmicute Genomes.</title>
        <authorList>
            <person name="Poppleton D.I."/>
            <person name="Gribaldo S."/>
        </authorList>
    </citation>
    <scope>NUCLEOTIDE SEQUENCE [LARGE SCALE GENOMIC DNA]</scope>
    <source>
        <strain evidence="1 2">RAOx-1</strain>
    </source>
</reference>
<dbReference type="InterPro" id="IPR046152">
    <property type="entry name" value="DUF6154"/>
</dbReference>
<dbReference type="Proteomes" id="UP000284219">
    <property type="component" value="Unassembled WGS sequence"/>
</dbReference>